<feature type="domain" description="Methyltransferase" evidence="1">
    <location>
        <begin position="50"/>
        <end position="142"/>
    </location>
</feature>
<dbReference type="EMBL" id="QKZK01000007">
    <property type="protein sequence ID" value="PZX18035.1"/>
    <property type="molecule type" value="Genomic_DNA"/>
</dbReference>
<comment type="caution">
    <text evidence="2">The sequence shown here is derived from an EMBL/GenBank/DDBJ whole genome shotgun (WGS) entry which is preliminary data.</text>
</comment>
<evidence type="ECO:0000259" key="1">
    <source>
        <dbReference type="Pfam" id="PF13649"/>
    </source>
</evidence>
<keyword evidence="2" id="KW-0808">Transferase</keyword>
<name>A0A2W7NC62_9BACT</name>
<evidence type="ECO:0000313" key="3">
    <source>
        <dbReference type="Proteomes" id="UP000249239"/>
    </source>
</evidence>
<accession>A0A2W7NC62</accession>
<organism evidence="2 3">
    <name type="scientific">Breznakibacter xylanolyticus</name>
    <dbReference type="NCBI Taxonomy" id="990"/>
    <lineage>
        <taxon>Bacteria</taxon>
        <taxon>Pseudomonadati</taxon>
        <taxon>Bacteroidota</taxon>
        <taxon>Bacteroidia</taxon>
        <taxon>Marinilabiliales</taxon>
        <taxon>Marinilabiliaceae</taxon>
        <taxon>Breznakibacter</taxon>
    </lineage>
</organism>
<proteinExistence type="predicted"/>
<sequence length="269" mass="29675">MGIETLSPVAERFARAAHTYATHAVVQRQMAACLVDAASPYVTGGGRWFEFGCGTGMLTREWLTRWRPEEWVANDLVASHEPCLAHLAAQGGIGRFRFAGGDAGAMALPQGCQVVWSGAALQWFADVPAMLDKVAAALVPGGVFAFSTFGPDNYCEIRALTGSGLTYHTAGAWQAMADARYEVLVMRQWHEVRYFADPVAVLRHIKATGVGGVTRTVWCKQQLSRFCRGYEQYETPQGFPLTYHPLVCVWRAKGYDGMDIQRKDAETFR</sequence>
<dbReference type="InterPro" id="IPR041698">
    <property type="entry name" value="Methyltransf_25"/>
</dbReference>
<dbReference type="AlphaFoldDB" id="A0A2W7NC62"/>
<dbReference type="Pfam" id="PF13649">
    <property type="entry name" value="Methyltransf_25"/>
    <property type="match status" value="1"/>
</dbReference>
<dbReference type="Gene3D" id="3.40.50.150">
    <property type="entry name" value="Vaccinia Virus protein VP39"/>
    <property type="match status" value="1"/>
</dbReference>
<reference evidence="2 3" key="1">
    <citation type="submission" date="2018-06" db="EMBL/GenBank/DDBJ databases">
        <title>Genomic Encyclopedia of Archaeal and Bacterial Type Strains, Phase II (KMG-II): from individual species to whole genera.</title>
        <authorList>
            <person name="Goeker M."/>
        </authorList>
    </citation>
    <scope>NUCLEOTIDE SEQUENCE [LARGE SCALE GENOMIC DNA]</scope>
    <source>
        <strain evidence="2 3">DSM 6779</strain>
    </source>
</reference>
<evidence type="ECO:0000313" key="2">
    <source>
        <dbReference type="EMBL" id="PZX18035.1"/>
    </source>
</evidence>
<keyword evidence="2" id="KW-0489">Methyltransferase</keyword>
<dbReference type="GO" id="GO:0032259">
    <property type="term" value="P:methylation"/>
    <property type="evidence" value="ECO:0007669"/>
    <property type="project" value="UniProtKB-KW"/>
</dbReference>
<dbReference type="CDD" id="cd02440">
    <property type="entry name" value="AdoMet_MTases"/>
    <property type="match status" value="1"/>
</dbReference>
<dbReference type="GO" id="GO:0008168">
    <property type="term" value="F:methyltransferase activity"/>
    <property type="evidence" value="ECO:0007669"/>
    <property type="project" value="UniProtKB-KW"/>
</dbReference>
<protein>
    <submittedName>
        <fullName evidence="2">Malonyl-CoA O-methyltransferase</fullName>
    </submittedName>
</protein>
<gene>
    <name evidence="2" type="ORF">LX69_01070</name>
</gene>
<dbReference type="SUPFAM" id="SSF53335">
    <property type="entry name" value="S-adenosyl-L-methionine-dependent methyltransferases"/>
    <property type="match status" value="1"/>
</dbReference>
<dbReference type="OrthoDB" id="9760689at2"/>
<dbReference type="Proteomes" id="UP000249239">
    <property type="component" value="Unassembled WGS sequence"/>
</dbReference>
<keyword evidence="3" id="KW-1185">Reference proteome</keyword>
<dbReference type="InterPro" id="IPR029063">
    <property type="entry name" value="SAM-dependent_MTases_sf"/>
</dbReference>
<dbReference type="RefSeq" id="WP_111444786.1">
    <property type="nucleotide sequence ID" value="NZ_QKZK01000007.1"/>
</dbReference>